<name>A0ABQ1LUC0_9SPHI</name>
<evidence type="ECO:0000313" key="1">
    <source>
        <dbReference type="EMBL" id="GGC29342.1"/>
    </source>
</evidence>
<evidence type="ECO:0000313" key="2">
    <source>
        <dbReference type="Proteomes" id="UP000597338"/>
    </source>
</evidence>
<evidence type="ECO:0008006" key="3">
    <source>
        <dbReference type="Google" id="ProtNLM"/>
    </source>
</evidence>
<organism evidence="1 2">
    <name type="scientific">Parapedobacter defluvii</name>
    <dbReference type="NCBI Taxonomy" id="2045106"/>
    <lineage>
        <taxon>Bacteria</taxon>
        <taxon>Pseudomonadati</taxon>
        <taxon>Bacteroidota</taxon>
        <taxon>Sphingobacteriia</taxon>
        <taxon>Sphingobacteriales</taxon>
        <taxon>Sphingobacteriaceae</taxon>
        <taxon>Parapedobacter</taxon>
    </lineage>
</organism>
<proteinExistence type="predicted"/>
<dbReference type="SUPFAM" id="SSF48452">
    <property type="entry name" value="TPR-like"/>
    <property type="match status" value="1"/>
</dbReference>
<dbReference type="RefSeq" id="WP_188750510.1">
    <property type="nucleotide sequence ID" value="NZ_BMIK01000006.1"/>
</dbReference>
<gene>
    <name evidence="1" type="ORF">GCM10011386_21690</name>
</gene>
<dbReference type="InterPro" id="IPR011990">
    <property type="entry name" value="TPR-like_helical_dom_sf"/>
</dbReference>
<accession>A0ABQ1LUC0</accession>
<dbReference type="Pfam" id="PF13432">
    <property type="entry name" value="TPR_16"/>
    <property type="match status" value="1"/>
</dbReference>
<sequence length="110" mass="12738">MTDRLQQLTDFLAENPNDPFLTYALATEHLKLGHTEEALRYYEELVVKHPAYVGTYYHLGKLYEALNRREDAIAVYEKGMHSARTKRDMHALSELQAAYRTATGMDDEDE</sequence>
<reference evidence="2" key="1">
    <citation type="journal article" date="2019" name="Int. J. Syst. Evol. Microbiol.">
        <title>The Global Catalogue of Microorganisms (GCM) 10K type strain sequencing project: providing services to taxonomists for standard genome sequencing and annotation.</title>
        <authorList>
            <consortium name="The Broad Institute Genomics Platform"/>
            <consortium name="The Broad Institute Genome Sequencing Center for Infectious Disease"/>
            <person name="Wu L."/>
            <person name="Ma J."/>
        </authorList>
    </citation>
    <scope>NUCLEOTIDE SEQUENCE [LARGE SCALE GENOMIC DNA]</scope>
    <source>
        <strain evidence="2">CGMCC 1.15342</strain>
    </source>
</reference>
<dbReference type="EMBL" id="BMIK01000006">
    <property type="protein sequence ID" value="GGC29342.1"/>
    <property type="molecule type" value="Genomic_DNA"/>
</dbReference>
<keyword evidence="2" id="KW-1185">Reference proteome</keyword>
<dbReference type="SMART" id="SM00028">
    <property type="entry name" value="TPR"/>
    <property type="match status" value="2"/>
</dbReference>
<dbReference type="Proteomes" id="UP000597338">
    <property type="component" value="Unassembled WGS sequence"/>
</dbReference>
<dbReference type="InterPro" id="IPR019734">
    <property type="entry name" value="TPR_rpt"/>
</dbReference>
<dbReference type="Gene3D" id="1.25.40.10">
    <property type="entry name" value="Tetratricopeptide repeat domain"/>
    <property type="match status" value="1"/>
</dbReference>
<comment type="caution">
    <text evidence="1">The sequence shown here is derived from an EMBL/GenBank/DDBJ whole genome shotgun (WGS) entry which is preliminary data.</text>
</comment>
<protein>
    <recommendedName>
        <fullName evidence="3">Tetratricopeptide repeat protein</fullName>
    </recommendedName>
</protein>